<comment type="caution">
    <text evidence="1">The sequence shown here is derived from an EMBL/GenBank/DDBJ whole genome shotgun (WGS) entry which is preliminary data.</text>
</comment>
<gene>
    <name evidence="1" type="ORF">ACFQGD_03850</name>
</gene>
<proteinExistence type="predicted"/>
<accession>A0ABW2BTI9</accession>
<evidence type="ECO:0000313" key="2">
    <source>
        <dbReference type="Proteomes" id="UP001596337"/>
    </source>
</evidence>
<name>A0ABW2BTI9_9PSEU</name>
<dbReference type="EMBL" id="JBHSXX010000001">
    <property type="protein sequence ID" value="MFC6866271.1"/>
    <property type="molecule type" value="Genomic_DNA"/>
</dbReference>
<reference evidence="2" key="1">
    <citation type="journal article" date="2019" name="Int. J. Syst. Evol. Microbiol.">
        <title>The Global Catalogue of Microorganisms (GCM) 10K type strain sequencing project: providing services to taxonomists for standard genome sequencing and annotation.</title>
        <authorList>
            <consortium name="The Broad Institute Genomics Platform"/>
            <consortium name="The Broad Institute Genome Sequencing Center for Infectious Disease"/>
            <person name="Wu L."/>
            <person name="Ma J."/>
        </authorList>
    </citation>
    <scope>NUCLEOTIDE SEQUENCE [LARGE SCALE GENOMIC DNA]</scope>
    <source>
        <strain evidence="2">KCTC 32255</strain>
    </source>
</reference>
<dbReference type="Proteomes" id="UP001596337">
    <property type="component" value="Unassembled WGS sequence"/>
</dbReference>
<sequence>MAVGFRSFLRVGPDQSLVETLINHIGRWSTTKQIDVDPAAPGRYRFADDNLLTIFREHDNDGHEVYRWRRVHEGAARDEVWRTTFTAVERHDAPGWLWSEIETVDGDRPDPSSSFACMSVPRVLRELLGKLTCYDGGTEMTAEPRWVASGQLPDLMDYLADDSRLGSVYVASQGIRDTDDFVRWATQVTWHLIGLGSVFLLDPTMNLEFNEMVGNGHAVPSGTIRTFLPGVELDDPRDPQRHKILGIGRIADSSPRRLAGMLGLIERRRGVDSPLPTEATELDHRLSERENDPAATRAPALHAVTVAEAVMASRTREQRGSEPDLKALRDELAELRAELDHERSQHATILAHLKALTQEVNALRARDGVDTTPRQRLNAS</sequence>
<evidence type="ECO:0000313" key="1">
    <source>
        <dbReference type="EMBL" id="MFC6866271.1"/>
    </source>
</evidence>
<organism evidence="1 2">
    <name type="scientific">Haloechinothrix salitolerans</name>
    <dbReference type="NCBI Taxonomy" id="926830"/>
    <lineage>
        <taxon>Bacteria</taxon>
        <taxon>Bacillati</taxon>
        <taxon>Actinomycetota</taxon>
        <taxon>Actinomycetes</taxon>
        <taxon>Pseudonocardiales</taxon>
        <taxon>Pseudonocardiaceae</taxon>
        <taxon>Haloechinothrix</taxon>
    </lineage>
</organism>
<protein>
    <submittedName>
        <fullName evidence="1">Uncharacterized protein</fullName>
    </submittedName>
</protein>
<keyword evidence="2" id="KW-1185">Reference proteome</keyword>
<dbReference type="RefSeq" id="WP_345400769.1">
    <property type="nucleotide sequence ID" value="NZ_BAABLA010000102.1"/>
</dbReference>